<dbReference type="AlphaFoldDB" id="A0A174WHV5"/>
<evidence type="ECO:0000313" key="4">
    <source>
        <dbReference type="Proteomes" id="UP000460317"/>
    </source>
</evidence>
<dbReference type="EMBL" id="CZBI01000009">
    <property type="protein sequence ID" value="CUQ43700.1"/>
    <property type="molecule type" value="Genomic_DNA"/>
</dbReference>
<reference evidence="2 4" key="2">
    <citation type="journal article" date="2019" name="Nat. Med.">
        <title>A library of human gut bacterial isolates paired with longitudinal multiomics data enables mechanistic microbiome research.</title>
        <authorList>
            <person name="Poyet M."/>
            <person name="Groussin M."/>
            <person name="Gibbons S.M."/>
            <person name="Avila-Pacheco J."/>
            <person name="Jiang X."/>
            <person name="Kearney S.M."/>
            <person name="Perrotta A.R."/>
            <person name="Berdy B."/>
            <person name="Zhao S."/>
            <person name="Lieberman T.D."/>
            <person name="Swanson P.K."/>
            <person name="Smith M."/>
            <person name="Roesemann S."/>
            <person name="Alexander J.E."/>
            <person name="Rich S.A."/>
            <person name="Livny J."/>
            <person name="Vlamakis H."/>
            <person name="Clish C."/>
            <person name="Bullock K."/>
            <person name="Deik A."/>
            <person name="Scott J."/>
            <person name="Pierce K.A."/>
            <person name="Xavier R.J."/>
            <person name="Alm E.J."/>
        </authorList>
    </citation>
    <scope>NUCLEOTIDE SEQUENCE [LARGE SCALE GENOMIC DNA]</scope>
    <source>
        <strain evidence="2 4">BIOML-A165</strain>
    </source>
</reference>
<name>A0A174WHV5_BACT4</name>
<accession>A0A174WHV5</accession>
<dbReference type="Proteomes" id="UP000095541">
    <property type="component" value="Unassembled WGS sequence"/>
</dbReference>
<evidence type="ECO:0000313" key="2">
    <source>
        <dbReference type="EMBL" id="KAB4451031.1"/>
    </source>
</evidence>
<protein>
    <submittedName>
        <fullName evidence="1">KWG Leptospira</fullName>
    </submittedName>
    <submittedName>
        <fullName evidence="2">WG repeat-containing protein</fullName>
    </submittedName>
</protein>
<dbReference type="RefSeq" id="WP_055221752.1">
    <property type="nucleotide sequence ID" value="NZ_CZBI01000009.1"/>
</dbReference>
<dbReference type="InterPro" id="IPR032774">
    <property type="entry name" value="WG_beta_rep"/>
</dbReference>
<dbReference type="Pfam" id="PF14903">
    <property type="entry name" value="WG_beta_rep"/>
    <property type="match status" value="2"/>
</dbReference>
<dbReference type="PANTHER" id="PTHR37841:SF1">
    <property type="entry name" value="DUF3298 DOMAIN-CONTAINING PROTEIN"/>
    <property type="match status" value="1"/>
</dbReference>
<proteinExistence type="predicted"/>
<evidence type="ECO:0000313" key="3">
    <source>
        <dbReference type="Proteomes" id="UP000095541"/>
    </source>
</evidence>
<dbReference type="Proteomes" id="UP000460317">
    <property type="component" value="Unassembled WGS sequence"/>
</dbReference>
<sequence>MAKSGLENIIITTAYPFIKEAAVVWVQNSILSDNYSCCREKCGLINDKGEFIIPPIYDNIKYNGGANIAVNIGFEEHKSYEESGKWGVIDLNNNILIPLKYSEIYLWENGLYAVEFLKKWGVIDISEKIIIPFEYDWISWSDQYGWIQALLQGKYGSITIEGEIMIPFIYDEMLCCGDAQLIPVKHGNQAYYIDRNGHRVLL</sequence>
<dbReference type="PANTHER" id="PTHR37841">
    <property type="entry name" value="GLR2918 PROTEIN"/>
    <property type="match status" value="1"/>
</dbReference>
<organism evidence="1 3">
    <name type="scientific">Bacteroides thetaiotaomicron</name>
    <dbReference type="NCBI Taxonomy" id="818"/>
    <lineage>
        <taxon>Bacteria</taxon>
        <taxon>Pseudomonadati</taxon>
        <taxon>Bacteroidota</taxon>
        <taxon>Bacteroidia</taxon>
        <taxon>Bacteroidales</taxon>
        <taxon>Bacteroidaceae</taxon>
        <taxon>Bacteroides</taxon>
    </lineage>
</organism>
<reference evidence="1 3" key="1">
    <citation type="submission" date="2015-09" db="EMBL/GenBank/DDBJ databases">
        <authorList>
            <consortium name="Pathogen Informatics"/>
        </authorList>
    </citation>
    <scope>NUCLEOTIDE SEQUENCE [LARGE SCALE GENOMIC DNA]</scope>
    <source>
        <strain evidence="1 3">2789STDY5834945</strain>
    </source>
</reference>
<dbReference type="EMBL" id="WCSB01000013">
    <property type="protein sequence ID" value="KAB4451031.1"/>
    <property type="molecule type" value="Genomic_DNA"/>
</dbReference>
<gene>
    <name evidence="1" type="ORF">ERS852557_04464</name>
    <name evidence="2" type="ORF">GAN93_15010</name>
</gene>
<evidence type="ECO:0000313" key="1">
    <source>
        <dbReference type="EMBL" id="CUQ43700.1"/>
    </source>
</evidence>